<accession>K3VLP1</accession>
<dbReference type="PANTHER" id="PTHR28037:SF1">
    <property type="entry name" value="ALCOHOL O-ACETYLTRANSFERASE 1-RELATED"/>
    <property type="match status" value="1"/>
</dbReference>
<keyword evidence="3" id="KW-1185">Reference proteome</keyword>
<dbReference type="Proteomes" id="UP000007978">
    <property type="component" value="Chromosome 2"/>
</dbReference>
<dbReference type="KEGG" id="fpu:FPSE_05238"/>
<reference evidence="2 3" key="1">
    <citation type="journal article" date="2012" name="PLoS Pathog.">
        <title>Comparative pathogenomics reveals horizontally acquired novel virulence genes in fungi infecting cereal hosts.</title>
        <authorList>
            <person name="Gardiner D.M."/>
            <person name="McDonald M.C."/>
            <person name="Covarelli L."/>
            <person name="Solomon P.S."/>
            <person name="Rusu A.G."/>
            <person name="Marshall M."/>
            <person name="Kazan K."/>
            <person name="Chakraborty S."/>
            <person name="McDonald B.A."/>
            <person name="Manners J.M."/>
        </authorList>
    </citation>
    <scope>NUCLEOTIDE SEQUENCE [LARGE SCALE GENOMIC DNA]</scope>
    <source>
        <strain evidence="2 3">CS3096</strain>
    </source>
</reference>
<dbReference type="Gene3D" id="3.30.559.10">
    <property type="entry name" value="Chloramphenicol acetyltransferase-like domain"/>
    <property type="match status" value="1"/>
</dbReference>
<dbReference type="InterPro" id="IPR010828">
    <property type="entry name" value="Atf2/Sli1-like"/>
</dbReference>
<dbReference type="AlphaFoldDB" id="K3VLP1"/>
<dbReference type="SUPFAM" id="SSF52777">
    <property type="entry name" value="CoA-dependent acyltransferases"/>
    <property type="match status" value="1"/>
</dbReference>
<protein>
    <recommendedName>
        <fullName evidence="4">Alcohol acetyltransferase FCK4</fullName>
    </recommendedName>
</protein>
<dbReference type="GeneID" id="20363856"/>
<feature type="compositionally biased region" description="Acidic residues" evidence="1">
    <location>
        <begin position="507"/>
        <end position="516"/>
    </location>
</feature>
<evidence type="ECO:0000256" key="1">
    <source>
        <dbReference type="SAM" id="MobiDB-lite"/>
    </source>
</evidence>
<dbReference type="InterPro" id="IPR023213">
    <property type="entry name" value="CAT-like_dom_sf"/>
</dbReference>
<proteinExistence type="predicted"/>
<comment type="caution">
    <text evidence="2">The sequence shown here is derived from an EMBL/GenBank/DDBJ whole genome shotgun (WGS) entry which is preliminary data.</text>
</comment>
<dbReference type="InterPro" id="IPR052058">
    <property type="entry name" value="Alcohol_O-acetyltransferase"/>
</dbReference>
<evidence type="ECO:0000313" key="2">
    <source>
        <dbReference type="EMBL" id="EKJ74488.1"/>
    </source>
</evidence>
<dbReference type="eggNOG" id="ENOG502RC91">
    <property type="taxonomic scope" value="Eukaryota"/>
</dbReference>
<sequence>MTATSEMGTVRRLGLLEAGSAAFHLMGLYRSVVVSATYSIPSREQSKEAILAALGSLITENPMLRVGIKDEGSTVAYFTHITEMKLDDFVEFRTSATTSDLDFRKEVGDLHCWCHDQIFQDVETRPPWRVFVLRSEQQSPAFEAVVFAYHHSLMDGMSGRLFHEKLHAKLNSLPPNPTAPGVLSFPECPELPGPQDDVIDYTTTFAQRFSSLLNWMRPSFLTPTHEIWSAEPIEFSRPHKTRLATVDIPPAAVLSVLEATRSYRTSFTGLLHALALSSLSRRVPDAPGFTSSTPISMRPYISPTADPALKEALFGCVTGTAHEHPFAEIEAFRNATDETLDDLVWSYARKIKEELREKISTLPATDSLKALSSITDWTDFLVERDGNKRRRTWEVSNVGILPQAAENEPDKRTISHAMFTNGPMISSDPISISVVSVKHGMLTLGITWNDGIVDDKIMEGLRGDLEACLKQLHEEGDLGMHLLYEEDSDEDTEEDSDKGSEKGFGEGSEEDFSAKE</sequence>
<dbReference type="HOGENOM" id="CLU_024469_0_1_1"/>
<dbReference type="GO" id="GO:0008080">
    <property type="term" value="F:N-acetyltransferase activity"/>
    <property type="evidence" value="ECO:0007669"/>
    <property type="project" value="TreeGrafter"/>
</dbReference>
<dbReference type="RefSeq" id="XP_009256631.1">
    <property type="nucleotide sequence ID" value="XM_009258356.1"/>
</dbReference>
<dbReference type="EMBL" id="AFNW01000108">
    <property type="protein sequence ID" value="EKJ74488.1"/>
    <property type="molecule type" value="Genomic_DNA"/>
</dbReference>
<dbReference type="OrthoDB" id="2150604at2759"/>
<feature type="compositionally biased region" description="Acidic residues" evidence="1">
    <location>
        <begin position="485"/>
        <end position="496"/>
    </location>
</feature>
<dbReference type="PANTHER" id="PTHR28037">
    <property type="entry name" value="ALCOHOL O-ACETYLTRANSFERASE 1-RELATED"/>
    <property type="match status" value="1"/>
</dbReference>
<feature type="region of interest" description="Disordered" evidence="1">
    <location>
        <begin position="481"/>
        <end position="516"/>
    </location>
</feature>
<name>K3VLP1_FUSPC</name>
<organism evidence="2 3">
    <name type="scientific">Fusarium pseudograminearum (strain CS3096)</name>
    <name type="common">Wheat and barley crown-rot fungus</name>
    <dbReference type="NCBI Taxonomy" id="1028729"/>
    <lineage>
        <taxon>Eukaryota</taxon>
        <taxon>Fungi</taxon>
        <taxon>Dikarya</taxon>
        <taxon>Ascomycota</taxon>
        <taxon>Pezizomycotina</taxon>
        <taxon>Sordariomycetes</taxon>
        <taxon>Hypocreomycetidae</taxon>
        <taxon>Hypocreales</taxon>
        <taxon>Nectriaceae</taxon>
        <taxon>Fusarium</taxon>
    </lineage>
</organism>
<evidence type="ECO:0008006" key="4">
    <source>
        <dbReference type="Google" id="ProtNLM"/>
    </source>
</evidence>
<evidence type="ECO:0000313" key="3">
    <source>
        <dbReference type="Proteomes" id="UP000007978"/>
    </source>
</evidence>
<gene>
    <name evidence="2" type="ORF">FPSE_05238</name>
</gene>
<dbReference type="Pfam" id="PF07247">
    <property type="entry name" value="AATase"/>
    <property type="match status" value="1"/>
</dbReference>